<dbReference type="PROSITE" id="PS50011">
    <property type="entry name" value="PROTEIN_KINASE_DOM"/>
    <property type="match status" value="1"/>
</dbReference>
<evidence type="ECO:0000256" key="4">
    <source>
        <dbReference type="ARBA" id="ARBA00022840"/>
    </source>
</evidence>
<protein>
    <submittedName>
        <fullName evidence="9">Protein kinase</fullName>
    </submittedName>
</protein>
<sequence>MKEFRMKGIDKKDQEAFAKFLVVDKKVMTSDEIKTCFKVQKAMTDLGIPSPLDKVIVEKGYLNATTVGDLIREFKGGDEDFVPGYRILSKLGEGAMGEVYKAIDLEENKEVAIKVLFPHLGKRKSTAKRFLQEAEICKKLNHPNIVKGFDVGYEADQDFYFYIMEYVDGVTLSGYVKEHGILPEDLAIKIVEQMASALEQATRLNLVHRDIKPDNIILTKNNDAKLCDLGLARNWAQDLSLTLTGAVMGTPFYISPEAAKGMEDLDSRSDIYSLGATLYHLTIGEVPFKGKNSMEVLDLHKSDKEITPPISLRADLSPGLSSIIEKMMMKTVSDRYQNPSELIIDIELLKKGEEPSALQEKKQQLPKKKLSRQKTDGNIQIQKDDQYRQSSVEEYSIRPSKKMKNIGKAPNIFDNFFTSTEQRVLSNAKGKLTALITLIVLVISLIIILAIFLVMRIFF</sequence>
<dbReference type="GO" id="GO:0016020">
    <property type="term" value="C:membrane"/>
    <property type="evidence" value="ECO:0007669"/>
    <property type="project" value="TreeGrafter"/>
</dbReference>
<dbReference type="PROSITE" id="PS00107">
    <property type="entry name" value="PROTEIN_KINASE_ATP"/>
    <property type="match status" value="1"/>
</dbReference>
<dbReference type="GO" id="GO:0005776">
    <property type="term" value="C:autophagosome"/>
    <property type="evidence" value="ECO:0007669"/>
    <property type="project" value="TreeGrafter"/>
</dbReference>
<evidence type="ECO:0000256" key="6">
    <source>
        <dbReference type="SAM" id="MobiDB-lite"/>
    </source>
</evidence>
<keyword evidence="7" id="KW-0812">Transmembrane</keyword>
<evidence type="ECO:0000259" key="8">
    <source>
        <dbReference type="PROSITE" id="PS50011"/>
    </source>
</evidence>
<dbReference type="InterPro" id="IPR017441">
    <property type="entry name" value="Protein_kinase_ATP_BS"/>
</dbReference>
<keyword evidence="1" id="KW-0808">Transferase</keyword>
<gene>
    <name evidence="9" type="ORF">UABAM_05957</name>
</gene>
<evidence type="ECO:0000256" key="3">
    <source>
        <dbReference type="ARBA" id="ARBA00022777"/>
    </source>
</evidence>
<evidence type="ECO:0000256" key="1">
    <source>
        <dbReference type="ARBA" id="ARBA00022679"/>
    </source>
</evidence>
<feature type="binding site" evidence="5">
    <location>
        <position position="114"/>
    </location>
    <ligand>
        <name>ATP</name>
        <dbReference type="ChEBI" id="CHEBI:30616"/>
    </ligand>
</feature>
<dbReference type="AlphaFoldDB" id="A0A5S9F656"/>
<evidence type="ECO:0000256" key="2">
    <source>
        <dbReference type="ARBA" id="ARBA00022741"/>
    </source>
</evidence>
<feature type="transmembrane region" description="Helical" evidence="7">
    <location>
        <begin position="432"/>
        <end position="458"/>
    </location>
</feature>
<dbReference type="CDD" id="cd14014">
    <property type="entry name" value="STKc_PknB_like"/>
    <property type="match status" value="1"/>
</dbReference>
<keyword evidence="4 5" id="KW-0067">ATP-binding</keyword>
<dbReference type="SUPFAM" id="SSF56112">
    <property type="entry name" value="Protein kinase-like (PK-like)"/>
    <property type="match status" value="1"/>
</dbReference>
<dbReference type="InterPro" id="IPR000719">
    <property type="entry name" value="Prot_kinase_dom"/>
</dbReference>
<keyword evidence="2 5" id="KW-0547">Nucleotide-binding</keyword>
<dbReference type="InterPro" id="IPR045269">
    <property type="entry name" value="Atg1-like"/>
</dbReference>
<dbReference type="PANTHER" id="PTHR24348:SF22">
    <property type="entry name" value="NON-SPECIFIC SERINE_THREONINE PROTEIN KINASE"/>
    <property type="match status" value="1"/>
</dbReference>
<evidence type="ECO:0000313" key="10">
    <source>
        <dbReference type="Proteomes" id="UP000326354"/>
    </source>
</evidence>
<evidence type="ECO:0000313" key="9">
    <source>
        <dbReference type="EMBL" id="BBM87545.1"/>
    </source>
</evidence>
<feature type="region of interest" description="Disordered" evidence="6">
    <location>
        <begin position="358"/>
        <end position="377"/>
    </location>
</feature>
<accession>A0A5S9F656</accession>
<proteinExistence type="predicted"/>
<dbReference type="Pfam" id="PF00069">
    <property type="entry name" value="Pkinase"/>
    <property type="match status" value="1"/>
</dbReference>
<keyword evidence="10" id="KW-1185">Reference proteome</keyword>
<reference evidence="9 10" key="1">
    <citation type="submission" date="2019-08" db="EMBL/GenBank/DDBJ databases">
        <title>Complete genome sequence of Candidatus Uab amorphum.</title>
        <authorList>
            <person name="Shiratori T."/>
            <person name="Suzuki S."/>
            <person name="Kakizawa Y."/>
            <person name="Ishida K."/>
        </authorList>
    </citation>
    <scope>NUCLEOTIDE SEQUENCE [LARGE SCALE GENOMIC DNA]</scope>
    <source>
        <strain evidence="9 10">SRT547</strain>
    </source>
</reference>
<dbReference type="PANTHER" id="PTHR24348">
    <property type="entry name" value="SERINE/THREONINE-PROTEIN KINASE UNC-51-RELATED"/>
    <property type="match status" value="1"/>
</dbReference>
<evidence type="ECO:0000256" key="5">
    <source>
        <dbReference type="PROSITE-ProRule" id="PRU10141"/>
    </source>
</evidence>
<keyword evidence="3 9" id="KW-0418">Kinase</keyword>
<keyword evidence="7" id="KW-1133">Transmembrane helix</keyword>
<dbReference type="OrthoDB" id="6111975at2"/>
<keyword evidence="7" id="KW-0472">Membrane</keyword>
<dbReference type="GO" id="GO:0005829">
    <property type="term" value="C:cytosol"/>
    <property type="evidence" value="ECO:0007669"/>
    <property type="project" value="TreeGrafter"/>
</dbReference>
<dbReference type="SMART" id="SM00220">
    <property type="entry name" value="S_TKc"/>
    <property type="match status" value="1"/>
</dbReference>
<feature type="domain" description="Protein kinase" evidence="8">
    <location>
        <begin position="85"/>
        <end position="349"/>
    </location>
</feature>
<dbReference type="EMBL" id="AP019860">
    <property type="protein sequence ID" value="BBM87545.1"/>
    <property type="molecule type" value="Genomic_DNA"/>
</dbReference>
<name>A0A5S9F656_UABAM</name>
<dbReference type="KEGG" id="uam:UABAM_05957"/>
<organism evidence="9 10">
    <name type="scientific">Uabimicrobium amorphum</name>
    <dbReference type="NCBI Taxonomy" id="2596890"/>
    <lineage>
        <taxon>Bacteria</taxon>
        <taxon>Pseudomonadati</taxon>
        <taxon>Planctomycetota</taxon>
        <taxon>Candidatus Uabimicrobiia</taxon>
        <taxon>Candidatus Uabimicrobiales</taxon>
        <taxon>Candidatus Uabimicrobiaceae</taxon>
        <taxon>Candidatus Uabimicrobium</taxon>
    </lineage>
</organism>
<dbReference type="InterPro" id="IPR011009">
    <property type="entry name" value="Kinase-like_dom_sf"/>
</dbReference>
<dbReference type="GO" id="GO:0004674">
    <property type="term" value="F:protein serine/threonine kinase activity"/>
    <property type="evidence" value="ECO:0007669"/>
    <property type="project" value="InterPro"/>
</dbReference>
<dbReference type="InterPro" id="IPR008271">
    <property type="entry name" value="Ser/Thr_kinase_AS"/>
</dbReference>
<evidence type="ECO:0000256" key="7">
    <source>
        <dbReference type="SAM" id="Phobius"/>
    </source>
</evidence>
<dbReference type="Gene3D" id="1.10.510.10">
    <property type="entry name" value="Transferase(Phosphotransferase) domain 1"/>
    <property type="match status" value="1"/>
</dbReference>
<dbReference type="GO" id="GO:0000407">
    <property type="term" value="C:phagophore assembly site"/>
    <property type="evidence" value="ECO:0007669"/>
    <property type="project" value="TreeGrafter"/>
</dbReference>
<dbReference type="GO" id="GO:0005524">
    <property type="term" value="F:ATP binding"/>
    <property type="evidence" value="ECO:0007669"/>
    <property type="project" value="UniProtKB-UniRule"/>
</dbReference>
<dbReference type="PROSITE" id="PS00108">
    <property type="entry name" value="PROTEIN_KINASE_ST"/>
    <property type="match status" value="1"/>
</dbReference>
<dbReference type="Proteomes" id="UP000326354">
    <property type="component" value="Chromosome"/>
</dbReference>